<feature type="chain" id="PRO_5045707438" evidence="2">
    <location>
        <begin position="20"/>
        <end position="236"/>
    </location>
</feature>
<name>A0ABN8ZHD2_RANTA</name>
<feature type="signal peptide" evidence="2">
    <location>
        <begin position="1"/>
        <end position="19"/>
    </location>
</feature>
<evidence type="ECO:0000256" key="2">
    <source>
        <dbReference type="SAM" id="SignalP"/>
    </source>
</evidence>
<keyword evidence="4" id="KW-1185">Reference proteome</keyword>
<evidence type="ECO:0000313" key="3">
    <source>
        <dbReference type="EMBL" id="CAI9172401.1"/>
    </source>
</evidence>
<feature type="region of interest" description="Disordered" evidence="1">
    <location>
        <begin position="77"/>
        <end position="98"/>
    </location>
</feature>
<reference evidence="3" key="1">
    <citation type="submission" date="2023-04" db="EMBL/GenBank/DDBJ databases">
        <authorList>
            <consortium name="ELIXIR-Norway"/>
        </authorList>
    </citation>
    <scope>NUCLEOTIDE SEQUENCE [LARGE SCALE GENOMIC DNA]</scope>
</reference>
<protein>
    <submittedName>
        <fullName evidence="3">Uncharacterized protein</fullName>
    </submittedName>
</protein>
<dbReference type="EMBL" id="OX459968">
    <property type="protein sequence ID" value="CAI9172401.1"/>
    <property type="molecule type" value="Genomic_DNA"/>
</dbReference>
<organism evidence="3 4">
    <name type="scientific">Rangifer tarandus platyrhynchus</name>
    <name type="common">Svalbard reindeer</name>
    <dbReference type="NCBI Taxonomy" id="3082113"/>
    <lineage>
        <taxon>Eukaryota</taxon>
        <taxon>Metazoa</taxon>
        <taxon>Chordata</taxon>
        <taxon>Craniata</taxon>
        <taxon>Vertebrata</taxon>
        <taxon>Euteleostomi</taxon>
        <taxon>Mammalia</taxon>
        <taxon>Eutheria</taxon>
        <taxon>Laurasiatheria</taxon>
        <taxon>Artiodactyla</taxon>
        <taxon>Ruminantia</taxon>
        <taxon>Pecora</taxon>
        <taxon>Cervidae</taxon>
        <taxon>Odocoileinae</taxon>
        <taxon>Rangifer</taxon>
    </lineage>
</organism>
<evidence type="ECO:0000256" key="1">
    <source>
        <dbReference type="SAM" id="MobiDB-lite"/>
    </source>
</evidence>
<gene>
    <name evidence="3" type="ORF">MRATA1EN1_LOCUS21363</name>
</gene>
<proteinExistence type="predicted"/>
<keyword evidence="2" id="KW-0732">Signal</keyword>
<evidence type="ECO:0000313" key="4">
    <source>
        <dbReference type="Proteomes" id="UP001176941"/>
    </source>
</evidence>
<dbReference type="Proteomes" id="UP001176941">
    <property type="component" value="Chromosome 32"/>
</dbReference>
<sequence length="236" mass="24328">MGCWPCEGLLLCALPLLHPDQDPGVAWGGQWASAARGTTKEGCLRAGGHVSAAGAGAWSGGTDWGCDCRGQGRGREELAVGGRSPVEPVSAGRPGLGREMPAGAEGVAAQRRLRCGLCVCLQLKGEDSCRVFVLKAEPLDEGGLRRGLGRGRGGLACLELRGPDGRLLRLQRQELGGLLSGAVGCGPWASGPPSPEYSWDCGHSFGLGPRAPITSALGLSGTACPRQGWVGRALRR</sequence>
<accession>A0ABN8ZHD2</accession>